<dbReference type="Gene3D" id="1.25.40.10">
    <property type="entry name" value="Tetratricopeptide repeat domain"/>
    <property type="match status" value="1"/>
</dbReference>
<sequence length="351" mass="41416">MQRFVSKFVSTPPVPKKFQEIFPKKRTVNKILFQLDTRLTYHEMYPIFLQVSQNTNEENIPWRKKYPYIRSSDIMQMRNVLITLRTQNKFVHKDLLAMEDKLLNIAAELGNNDAISILSFNVIHEYKKENVKSSYEKDIETANEFIKKLYARNHHLTVKLIGDLFFENKTYDKAEKYYQEFLKLENSTKLAGEVHGKLGEIQIKQVNGFLKAEKSWLSCIELLEIERSSRWYFLLARLYMSSEPMKAKALLENCASIGFKECFKTLGFLELNYFNNYERAKEWFKTGMEIMDLECFSGFFDCCVKEENFKGARDCLESVKKLGNDKDKKTMINVFLESRKDSIKLLDKARL</sequence>
<dbReference type="SUPFAM" id="SSF81901">
    <property type="entry name" value="HCP-like"/>
    <property type="match status" value="1"/>
</dbReference>
<keyword evidence="2" id="KW-1185">Reference proteome</keyword>
<dbReference type="AlphaFoldDB" id="A0A6C1DPD3"/>
<proteinExistence type="predicted"/>
<gene>
    <name evidence="1" type="primary">MSS2_1</name>
    <name evidence="1" type="ORF">GRS66_000639</name>
</gene>
<dbReference type="OrthoDB" id="1658288at2759"/>
<organism evidence="1 2">
    <name type="scientific">Saccharomyces pastorianus</name>
    <name type="common">Lager yeast</name>
    <name type="synonym">Saccharomyces cerevisiae x Saccharomyces eubayanus</name>
    <dbReference type="NCBI Taxonomy" id="27292"/>
    <lineage>
        <taxon>Eukaryota</taxon>
        <taxon>Fungi</taxon>
        <taxon>Dikarya</taxon>
        <taxon>Ascomycota</taxon>
        <taxon>Saccharomycotina</taxon>
        <taxon>Saccharomycetes</taxon>
        <taxon>Saccharomycetales</taxon>
        <taxon>Saccharomycetaceae</taxon>
        <taxon>Saccharomyces</taxon>
    </lineage>
</organism>
<protein>
    <submittedName>
        <fullName evidence="1">Protein mss2, mitochondrial</fullName>
    </submittedName>
</protein>
<dbReference type="EMBL" id="CP048985">
    <property type="protein sequence ID" value="QID78433.1"/>
    <property type="molecule type" value="Genomic_DNA"/>
</dbReference>
<evidence type="ECO:0000313" key="2">
    <source>
        <dbReference type="Proteomes" id="UP000501346"/>
    </source>
</evidence>
<name>A0A6C1DPD3_SACPS</name>
<evidence type="ECO:0000313" key="1">
    <source>
        <dbReference type="EMBL" id="QID78433.1"/>
    </source>
</evidence>
<dbReference type="InterPro" id="IPR011990">
    <property type="entry name" value="TPR-like_helical_dom_sf"/>
</dbReference>
<accession>A0A6C1DPD3</accession>
<dbReference type="Proteomes" id="UP000501346">
    <property type="component" value="Chromosome ScIV"/>
</dbReference>
<reference evidence="1 2" key="1">
    <citation type="journal article" date="2019" name="BMC Genomics">
        <title>Chromosome level assembly and comparative genome analysis confirm lager-brewing yeasts originated from a single hybridization.</title>
        <authorList>
            <person name="Salazar A.N."/>
            <person name="Gorter de Vries A.R."/>
            <person name="van den Broek M."/>
            <person name="Brouwers N."/>
            <person name="de la Torre Cortes P."/>
            <person name="Kuijpers N.G.A."/>
            <person name="Daran J.G."/>
            <person name="Abeel T."/>
        </authorList>
    </citation>
    <scope>NUCLEOTIDE SEQUENCE [LARGE SCALE GENOMIC DNA]</scope>
    <source>
        <strain evidence="1 2">CBS 1483</strain>
    </source>
</reference>